<protein>
    <submittedName>
        <fullName evidence="3">Putative secreted protein (Por secretion system target)</fullName>
    </submittedName>
</protein>
<keyword evidence="4" id="KW-1185">Reference proteome</keyword>
<keyword evidence="1" id="KW-0732">Signal</keyword>
<feature type="domain" description="LTD" evidence="2">
    <location>
        <begin position="27"/>
        <end position="151"/>
    </location>
</feature>
<evidence type="ECO:0000313" key="4">
    <source>
        <dbReference type="Proteomes" id="UP000284892"/>
    </source>
</evidence>
<sequence length="265" mass="28592">MFNNQLKLNTMKKNYTIKGILALMLITFISNTTNAQIRIVEVDPAAETVKIHNYGGSTVNIANYRLCSLIAYRTLSSQTTVQSGSLNLGPNQDVVVSINGGGYLNDTAADLGLYLATGSFGDATRMVDFMQWGSGGNGRESVAVTKGIWTAGTFVNVSPPYEYTGNGGQNGASFWDTLLGIDDFENSSSFSVYPNPTDSMLNIQLKSGISNGNLEVFDILGKLVLSQGLNSENLSEINVAHLNSGLYLIKISAEDKSETQRFIKN</sequence>
<evidence type="ECO:0000259" key="2">
    <source>
        <dbReference type="PROSITE" id="PS51841"/>
    </source>
</evidence>
<proteinExistence type="predicted"/>
<dbReference type="AlphaFoldDB" id="A0A420DL50"/>
<dbReference type="SUPFAM" id="SSF74853">
    <property type="entry name" value="Lamin A/C globular tail domain"/>
    <property type="match status" value="1"/>
</dbReference>
<evidence type="ECO:0000256" key="1">
    <source>
        <dbReference type="ARBA" id="ARBA00022729"/>
    </source>
</evidence>
<dbReference type="Gene3D" id="2.60.40.1260">
    <property type="entry name" value="Lamin Tail domain"/>
    <property type="match status" value="1"/>
</dbReference>
<dbReference type="EMBL" id="RAQJ01000003">
    <property type="protein sequence ID" value="RKE94996.1"/>
    <property type="molecule type" value="Genomic_DNA"/>
</dbReference>
<name>A0A420DL50_9FLAO</name>
<comment type="caution">
    <text evidence="3">The sequence shown here is derived from an EMBL/GenBank/DDBJ whole genome shotgun (WGS) entry which is preliminary data.</text>
</comment>
<evidence type="ECO:0000313" key="3">
    <source>
        <dbReference type="EMBL" id="RKE94996.1"/>
    </source>
</evidence>
<dbReference type="PROSITE" id="PS51841">
    <property type="entry name" value="LTD"/>
    <property type="match status" value="1"/>
</dbReference>
<dbReference type="InterPro" id="IPR026444">
    <property type="entry name" value="Secre_tail"/>
</dbReference>
<dbReference type="OrthoDB" id="1391467at2"/>
<dbReference type="NCBIfam" id="TIGR04183">
    <property type="entry name" value="Por_Secre_tail"/>
    <property type="match status" value="1"/>
</dbReference>
<accession>A0A420DL50</accession>
<dbReference type="InterPro" id="IPR001322">
    <property type="entry name" value="Lamin_tail_dom"/>
</dbReference>
<dbReference type="InterPro" id="IPR036415">
    <property type="entry name" value="Lamin_tail_dom_sf"/>
</dbReference>
<organism evidence="3 4">
    <name type="scientific">Ichthyenterobacterium magnum</name>
    <dbReference type="NCBI Taxonomy" id="1230530"/>
    <lineage>
        <taxon>Bacteria</taxon>
        <taxon>Pseudomonadati</taxon>
        <taxon>Bacteroidota</taxon>
        <taxon>Flavobacteriia</taxon>
        <taxon>Flavobacteriales</taxon>
        <taxon>Flavobacteriaceae</taxon>
        <taxon>Ichthyenterobacterium</taxon>
    </lineage>
</organism>
<gene>
    <name evidence="3" type="ORF">BXY80_2014</name>
</gene>
<dbReference type="Proteomes" id="UP000284892">
    <property type="component" value="Unassembled WGS sequence"/>
</dbReference>
<dbReference type="Pfam" id="PF18962">
    <property type="entry name" value="Por_Secre_tail"/>
    <property type="match status" value="1"/>
</dbReference>
<reference evidence="3 4" key="1">
    <citation type="submission" date="2018-09" db="EMBL/GenBank/DDBJ databases">
        <title>Genomic Encyclopedia of Archaeal and Bacterial Type Strains, Phase II (KMG-II): from individual species to whole genera.</title>
        <authorList>
            <person name="Goeker M."/>
        </authorList>
    </citation>
    <scope>NUCLEOTIDE SEQUENCE [LARGE SCALE GENOMIC DNA]</scope>
    <source>
        <strain evidence="3 4">DSM 26283</strain>
    </source>
</reference>